<dbReference type="Proteomes" id="UP000515909">
    <property type="component" value="Chromosome"/>
</dbReference>
<organism evidence="3 4">
    <name type="scientific">Caproicibacter fermentans</name>
    <dbReference type="NCBI Taxonomy" id="2576756"/>
    <lineage>
        <taxon>Bacteria</taxon>
        <taxon>Bacillati</taxon>
        <taxon>Bacillota</taxon>
        <taxon>Clostridia</taxon>
        <taxon>Eubacteriales</taxon>
        <taxon>Acutalibacteraceae</taxon>
        <taxon>Caproicibacter</taxon>
    </lineage>
</organism>
<feature type="transmembrane region" description="Helical" evidence="2">
    <location>
        <begin position="42"/>
        <end position="63"/>
    </location>
</feature>
<protein>
    <recommendedName>
        <fullName evidence="5">ABC transporter permease</fullName>
    </recommendedName>
</protein>
<evidence type="ECO:0000256" key="2">
    <source>
        <dbReference type="SAM" id="Phobius"/>
    </source>
</evidence>
<keyword evidence="2" id="KW-0812">Transmembrane</keyword>
<dbReference type="AlphaFoldDB" id="A0A7G8TC62"/>
<evidence type="ECO:0008006" key="5">
    <source>
        <dbReference type="Google" id="ProtNLM"/>
    </source>
</evidence>
<keyword evidence="1" id="KW-0813">Transport</keyword>
<gene>
    <name evidence="3" type="ORF">HCR03_02520</name>
</gene>
<evidence type="ECO:0000256" key="1">
    <source>
        <dbReference type="ARBA" id="ARBA00022448"/>
    </source>
</evidence>
<dbReference type="PANTHER" id="PTHR43738">
    <property type="entry name" value="ABC TRANSPORTER, MEMBRANE PROTEIN"/>
    <property type="match status" value="1"/>
</dbReference>
<reference evidence="3 4" key="1">
    <citation type="submission" date="2020-08" db="EMBL/GenBank/DDBJ databases">
        <title>The isolate Caproiciproducens sp. 7D4C2 produces n-caproate at mildly acidic conditions from hexoses: genome and rBOX comparison with related strains and chain-elongating bacteria.</title>
        <authorList>
            <person name="Esquivel-Elizondo S."/>
            <person name="Bagci C."/>
            <person name="Temovska M."/>
            <person name="Jeon B.S."/>
            <person name="Bessarab I."/>
            <person name="Williams R.B.H."/>
            <person name="Huson D.H."/>
            <person name="Angenent L.T."/>
        </authorList>
    </citation>
    <scope>NUCLEOTIDE SEQUENCE [LARGE SCALE GENOMIC DNA]</scope>
    <source>
        <strain evidence="3 4">7D4C2</strain>
    </source>
</reference>
<name>A0A7G8TC62_9FIRM</name>
<dbReference type="InterPro" id="IPR051125">
    <property type="entry name" value="ABC-4/HrtB_transporter"/>
</dbReference>
<accession>A0A7G8TC62</accession>
<keyword evidence="2" id="KW-0472">Membrane</keyword>
<sequence>MGKNVYVATHMKKVPNATRKFPAAALARFAFRHIRRSGFKSILTIIVATCFILAMGWMNWTIVNDKSEIDRMYKSISVDAEIVSSDMSVYYSGGGGGVIKPDTVGTVLNSGFVKSSYLEETARAAKAFAKQHSNASDHEAFLYNPALHAFNQPKIFFSDTGKNLKVNYAHGWNESLFTKNWPINQEVPILISVNDMLQLKLKPGDHMIIISNNQMKAVQMNCIVAGQYQGSLLTAWDNMPILLPSSSLEAFTDGGFCYAVARFTLKPNHNREMSKFRMDMKNLMAMPSSGFEPLNFVLWDEQLRQVLQPLEKNLSLLNVLFPVTITISALISMALTILLLLQCAKEAAIMRALGATKTRMCVGLCVEQLFLCSLGILFGLAAFIVLCPNIEQMIWSVIGCTGAYFGGCLSGVLFSTVSLIRRKPLDLLQVKE</sequence>
<dbReference type="RefSeq" id="WP_187036547.1">
    <property type="nucleotide sequence ID" value="NZ_CP060286.1"/>
</dbReference>
<feature type="transmembrane region" description="Helical" evidence="2">
    <location>
        <begin position="392"/>
        <end position="414"/>
    </location>
</feature>
<dbReference type="EMBL" id="CP060286">
    <property type="protein sequence ID" value="QNK41203.1"/>
    <property type="molecule type" value="Genomic_DNA"/>
</dbReference>
<dbReference type="KEGG" id="cfem:HCR03_02520"/>
<keyword evidence="2" id="KW-1133">Transmembrane helix</keyword>
<feature type="transmembrane region" description="Helical" evidence="2">
    <location>
        <begin position="319"/>
        <end position="341"/>
    </location>
</feature>
<dbReference type="PANTHER" id="PTHR43738:SF1">
    <property type="entry name" value="HEMIN TRANSPORT SYSTEM PERMEASE PROTEIN HRTB-RELATED"/>
    <property type="match status" value="1"/>
</dbReference>
<proteinExistence type="predicted"/>
<feature type="transmembrane region" description="Helical" evidence="2">
    <location>
        <begin position="362"/>
        <end position="386"/>
    </location>
</feature>
<evidence type="ECO:0000313" key="3">
    <source>
        <dbReference type="EMBL" id="QNK41203.1"/>
    </source>
</evidence>
<evidence type="ECO:0000313" key="4">
    <source>
        <dbReference type="Proteomes" id="UP000515909"/>
    </source>
</evidence>